<sequence>MKLLRFLALEKLQAGDSPSLPGYAVI</sequence>
<reference evidence="1" key="1">
    <citation type="submission" date="2021-02" db="EMBL/GenBank/DDBJ databases">
        <authorList>
            <person name="Han P."/>
        </authorList>
    </citation>
    <scope>NUCLEOTIDE SEQUENCE</scope>
    <source>
        <strain evidence="1">Candidatus Nitrotoga sp. ZN8</strain>
    </source>
</reference>
<dbReference type="Proteomes" id="UP000675882">
    <property type="component" value="Unassembled WGS sequence"/>
</dbReference>
<dbReference type="AlphaFoldDB" id="A0A916BER6"/>
<evidence type="ECO:0000313" key="2">
    <source>
        <dbReference type="Proteomes" id="UP000675882"/>
    </source>
</evidence>
<comment type="caution">
    <text evidence="1">The sequence shown here is derived from an EMBL/GenBank/DDBJ whole genome shotgun (WGS) entry which is preliminary data.</text>
</comment>
<accession>A0A916BER6</accession>
<keyword evidence="2" id="KW-1185">Reference proteome</keyword>
<dbReference type="EMBL" id="CAJNBL010000013">
    <property type="protein sequence ID" value="CAE6712457.1"/>
    <property type="molecule type" value="Genomic_DNA"/>
</dbReference>
<gene>
    <name evidence="1" type="ORF">NTGZN8_200005</name>
</gene>
<name>A0A916BER6_9PROT</name>
<protein>
    <submittedName>
        <fullName evidence="1">Uncharacterized protein</fullName>
    </submittedName>
</protein>
<organism evidence="1 2">
    <name type="scientific">Candidatus Nitrotoga fabula</name>
    <dbReference type="NCBI Taxonomy" id="2182327"/>
    <lineage>
        <taxon>Bacteria</taxon>
        <taxon>Pseudomonadati</taxon>
        <taxon>Pseudomonadota</taxon>
        <taxon>Betaproteobacteria</taxon>
        <taxon>Nitrosomonadales</taxon>
        <taxon>Gallionellaceae</taxon>
        <taxon>Candidatus Nitrotoga</taxon>
    </lineage>
</organism>
<proteinExistence type="predicted"/>
<evidence type="ECO:0000313" key="1">
    <source>
        <dbReference type="EMBL" id="CAE6712457.1"/>
    </source>
</evidence>